<sequence>MGSDTNANTKSILKHDQAILDLRRHTEDLENRSRRGNIRICGFTKARDADGIHFEENTIHLYQDLAASTITQRRLLKPITSSLRERGISYKWGFPFALLAHKGGKIFALRYPVDAPLFCQQLDIPIADVLKWRNYILGPPDDDPLAIATDGLSTPSRLR</sequence>
<dbReference type="Proteomes" id="UP000694892">
    <property type="component" value="Unassembled WGS sequence"/>
</dbReference>
<name>A0A974BQX5_XENLA</name>
<gene>
    <name evidence="1" type="ORF">XELAEV_18004687mg</name>
</gene>
<organism evidence="1">
    <name type="scientific">Xenopus laevis</name>
    <name type="common">African clawed frog</name>
    <dbReference type="NCBI Taxonomy" id="8355"/>
    <lineage>
        <taxon>Eukaryota</taxon>
        <taxon>Metazoa</taxon>
        <taxon>Chordata</taxon>
        <taxon>Craniata</taxon>
        <taxon>Vertebrata</taxon>
        <taxon>Euteleostomi</taxon>
        <taxon>Amphibia</taxon>
        <taxon>Batrachia</taxon>
        <taxon>Anura</taxon>
        <taxon>Pipoidea</taxon>
        <taxon>Pipidae</taxon>
        <taxon>Xenopodinae</taxon>
        <taxon>Xenopus</taxon>
        <taxon>Xenopus</taxon>
    </lineage>
</organism>
<dbReference type="InterPro" id="IPR042566">
    <property type="entry name" value="L1_C"/>
</dbReference>
<protein>
    <submittedName>
        <fullName evidence="1">Uncharacterized protein</fullName>
    </submittedName>
</protein>
<evidence type="ECO:0000313" key="1">
    <source>
        <dbReference type="EMBL" id="OCT56565.1"/>
    </source>
</evidence>
<accession>A0A974BQX5</accession>
<dbReference type="EMBL" id="KV467264">
    <property type="protein sequence ID" value="OCT56565.1"/>
    <property type="molecule type" value="Genomic_DNA"/>
</dbReference>
<dbReference type="AlphaFoldDB" id="A0A974BQX5"/>
<dbReference type="Gene3D" id="3.30.250.20">
    <property type="entry name" value="L1 transposable element, C-terminal domain"/>
    <property type="match status" value="1"/>
</dbReference>
<proteinExistence type="predicted"/>
<reference evidence="1" key="1">
    <citation type="submission" date="2016-05" db="EMBL/GenBank/DDBJ databases">
        <title>WGS assembly of Xenopus laevis.</title>
        <authorList>
            <person name="Session A."/>
            <person name="Uno Y."/>
            <person name="Kwon T."/>
            <person name="Chapman J."/>
            <person name="Toyoda A."/>
            <person name="Takahashi S."/>
            <person name="Fukui A."/>
            <person name="Hikosaka A."/>
            <person name="Putnam N."/>
            <person name="Stites J."/>
            <person name="Van Heeringen S."/>
            <person name="Quigley I."/>
            <person name="Heinz S."/>
            <person name="Hellsten U."/>
            <person name="Lyons J."/>
            <person name="Suzuki A."/>
            <person name="Kondo M."/>
            <person name="Ogino H."/>
            <person name="Ochi H."/>
            <person name="Bogdanovic O."/>
            <person name="Lister R."/>
            <person name="Georgiou G."/>
            <person name="Paranjpe S."/>
            <person name="Van Kruijsbergen I."/>
            <person name="Mozaffari S."/>
            <person name="Shu S."/>
            <person name="Schmutz J."/>
            <person name="Jenkins J."/>
            <person name="Grimwood J."/>
            <person name="Carlson J."/>
            <person name="Mitros T."/>
            <person name="Simakov O."/>
            <person name="Heald R."/>
            <person name="Miller K."/>
            <person name="Haudenschild C."/>
            <person name="Kuroki Y."/>
            <person name="Tanaka T."/>
            <person name="Michiue T."/>
            <person name="Watanabe M."/>
            <person name="Kinoshita T."/>
            <person name="Ohta Y."/>
            <person name="Mawaribuchi S."/>
            <person name="Suzuki Y."/>
            <person name="Haramoto Y."/>
            <person name="Yamamoto T."/>
            <person name="Takagi C."/>
            <person name="Kitzman J."/>
            <person name="Shendure J."/>
            <person name="Nakayama T."/>
            <person name="Izutsu Y."/>
            <person name="Robert J."/>
            <person name="Dichmann D."/>
            <person name="Flajnik M."/>
            <person name="Houston D."/>
            <person name="Marcotte E."/>
            <person name="Wallingford J."/>
            <person name="Ito Y."/>
            <person name="Asashima M."/>
            <person name="Ueno N."/>
            <person name="Matsuda Y."/>
            <person name="Jan Veenstra G."/>
            <person name="Fujiyama A."/>
            <person name="Harland R."/>
            <person name="Taira M."/>
            <person name="Rokhsar D.S."/>
        </authorList>
    </citation>
    <scope>NUCLEOTIDE SEQUENCE</scope>
    <source>
        <strain evidence="1">J</strain>
        <tissue evidence="1">Blood</tissue>
    </source>
</reference>